<protein>
    <submittedName>
        <fullName evidence="6">Uncharacterized protein</fullName>
    </submittedName>
</protein>
<dbReference type="RefSeq" id="WP_102589344.1">
    <property type="nucleotide sequence ID" value="NZ_BNAE01000001.1"/>
</dbReference>
<dbReference type="InterPro" id="IPR029016">
    <property type="entry name" value="GAF-like_dom_sf"/>
</dbReference>
<dbReference type="Pfam" id="PF01590">
    <property type="entry name" value="GAF"/>
    <property type="match status" value="1"/>
</dbReference>
<feature type="domain" description="GAF" evidence="3">
    <location>
        <begin position="182"/>
        <end position="316"/>
    </location>
</feature>
<evidence type="ECO:0000313" key="6">
    <source>
        <dbReference type="EMBL" id="PMR78280.1"/>
    </source>
</evidence>
<dbReference type="InterPro" id="IPR003018">
    <property type="entry name" value="GAF"/>
</dbReference>
<dbReference type="InterPro" id="IPR050465">
    <property type="entry name" value="UPF0194_transport"/>
</dbReference>
<evidence type="ECO:0000259" key="5">
    <source>
        <dbReference type="Pfam" id="PF25973"/>
    </source>
</evidence>
<name>A0A2N7UCX7_9GAMM</name>
<feature type="domain" description="CzcB-like barrel-sandwich hybrid" evidence="5">
    <location>
        <begin position="388"/>
        <end position="509"/>
    </location>
</feature>
<organism evidence="6 7">
    <name type="scientific">Halomonas urumqiensis</name>
    <dbReference type="NCBI Taxonomy" id="1684789"/>
    <lineage>
        <taxon>Bacteria</taxon>
        <taxon>Pseudomonadati</taxon>
        <taxon>Pseudomonadota</taxon>
        <taxon>Gammaproteobacteria</taxon>
        <taxon>Oceanospirillales</taxon>
        <taxon>Halomonadaceae</taxon>
        <taxon>Halomonas</taxon>
    </lineage>
</organism>
<evidence type="ECO:0000313" key="7">
    <source>
        <dbReference type="Proteomes" id="UP000235547"/>
    </source>
</evidence>
<sequence length="617" mass="67339">MNSINPPHQVRVTEHWADLASAQRFADLRSPWLAIMAMRIGPVSEALLFDRVDDAEYRVTATYPPTAGPECSELEALAREAVYERRGLVSIPHEGGDNADEQSAGCHLAYPIMLGDFVHGAVAVALATDQQERINEAMRHLQWSLAWLRDFLQQKVIGTSGTGPAAMALEGIADMVGPKNFSEAAQTLALRLVTRFDLERVAIGFIKHGAVRIEAISNSASFGKRMTLVRLIEQAMDEAVDQERAILHPSPAIEDGDAISRAHQALRDETQCTALLTLPLMDDGNIVGAILCESVKEHGFAQRDIDALNAISAFAGPILTLRADQSRPLLSRLVRSLRRGTALLVGPRHLKAKLVLSLLVAAAVAVSVIETDYAITADASVDAAVRRAVVAPFDGFVLEALARAGDEVSSGDKVAALDDREHALEALFWQSERQQKLLEYDRAMGERDSGLLNVIRAQIEQADVRLGMIRSELEQAQLLAPIDGMIVSGDLSNSIGDAVTRGDVLFEIAPLEAYRLTLDVDESQIDQVEPGMTGRFLSSSLPGAPFEFSVAQITPIALPREGRTVFRVEADITGDAGNLRPGMKGIGKIAAFDAPLIWVWTRAFRDWWRMTLWSWLP</sequence>
<dbReference type="Pfam" id="PF25973">
    <property type="entry name" value="BSH_CzcB"/>
    <property type="match status" value="1"/>
</dbReference>
<dbReference type="EMBL" id="PNRG01000033">
    <property type="protein sequence ID" value="PMR78280.1"/>
    <property type="molecule type" value="Genomic_DNA"/>
</dbReference>
<evidence type="ECO:0000256" key="1">
    <source>
        <dbReference type="ARBA" id="ARBA00004196"/>
    </source>
</evidence>
<feature type="domain" description="CusB-like beta-barrel" evidence="4">
    <location>
        <begin position="516"/>
        <end position="584"/>
    </location>
</feature>
<dbReference type="InterPro" id="IPR058792">
    <property type="entry name" value="Beta-barrel_RND_2"/>
</dbReference>
<proteinExistence type="predicted"/>
<comment type="caution">
    <text evidence="6">The sequence shown here is derived from an EMBL/GenBank/DDBJ whole genome shotgun (WGS) entry which is preliminary data.</text>
</comment>
<reference evidence="6 7" key="1">
    <citation type="submission" date="2018-01" db="EMBL/GenBank/DDBJ databases">
        <title>Halomonas endophytica sp. nov., isolated from storage liquid in the stems of Populus euphratica.</title>
        <authorList>
            <person name="Chen C."/>
        </authorList>
    </citation>
    <scope>NUCLEOTIDE SEQUENCE [LARGE SCALE GENOMIC DNA]</scope>
    <source>
        <strain evidence="6 7">BZ-SZ-XJ27</strain>
    </source>
</reference>
<gene>
    <name evidence="6" type="ORF">C1H70_16080</name>
</gene>
<dbReference type="OrthoDB" id="9806939at2"/>
<dbReference type="GO" id="GO:0030313">
    <property type="term" value="C:cell envelope"/>
    <property type="evidence" value="ECO:0007669"/>
    <property type="project" value="UniProtKB-SubCell"/>
</dbReference>
<dbReference type="PANTHER" id="PTHR32347">
    <property type="entry name" value="EFFLUX SYSTEM COMPONENT YKNX-RELATED"/>
    <property type="match status" value="1"/>
</dbReference>
<dbReference type="Gene3D" id="3.30.450.40">
    <property type="match status" value="1"/>
</dbReference>
<accession>A0A2N7UCX7</accession>
<dbReference type="PANTHER" id="PTHR32347:SF23">
    <property type="entry name" value="BLL5650 PROTEIN"/>
    <property type="match status" value="1"/>
</dbReference>
<evidence type="ECO:0000259" key="3">
    <source>
        <dbReference type="Pfam" id="PF01590"/>
    </source>
</evidence>
<dbReference type="SUPFAM" id="SSF55781">
    <property type="entry name" value="GAF domain-like"/>
    <property type="match status" value="1"/>
</dbReference>
<dbReference type="AlphaFoldDB" id="A0A2N7UCX7"/>
<comment type="subcellular location">
    <subcellularLocation>
        <location evidence="1">Cell envelope</location>
    </subcellularLocation>
</comment>
<dbReference type="Gene3D" id="2.40.30.170">
    <property type="match status" value="1"/>
</dbReference>
<dbReference type="InterPro" id="IPR058647">
    <property type="entry name" value="BSH_CzcB-like"/>
</dbReference>
<keyword evidence="2" id="KW-0175">Coiled coil</keyword>
<evidence type="ECO:0000259" key="4">
    <source>
        <dbReference type="Pfam" id="PF25954"/>
    </source>
</evidence>
<keyword evidence="7" id="KW-1185">Reference proteome</keyword>
<dbReference type="Pfam" id="PF25954">
    <property type="entry name" value="Beta-barrel_RND_2"/>
    <property type="match status" value="1"/>
</dbReference>
<evidence type="ECO:0000256" key="2">
    <source>
        <dbReference type="ARBA" id="ARBA00023054"/>
    </source>
</evidence>
<dbReference type="SUPFAM" id="SSF111369">
    <property type="entry name" value="HlyD-like secretion proteins"/>
    <property type="match status" value="1"/>
</dbReference>
<dbReference type="Proteomes" id="UP000235547">
    <property type="component" value="Unassembled WGS sequence"/>
</dbReference>